<dbReference type="GO" id="GO:0006096">
    <property type="term" value="P:glycolytic process"/>
    <property type="evidence" value="ECO:0007669"/>
    <property type="project" value="UniProtKB-KW"/>
</dbReference>
<keyword evidence="8" id="KW-1185">Reference proteome</keyword>
<feature type="domain" description="Hexokinase C-terminal" evidence="6">
    <location>
        <begin position="9"/>
        <end position="212"/>
    </location>
</feature>
<reference evidence="7 8" key="1">
    <citation type="journal article" date="2021" name="Plant Biotechnol. J.">
        <title>Multi-omics assisted identification of the key and species-specific regulatory components of drought-tolerant mechanisms in Gossypium stocksii.</title>
        <authorList>
            <person name="Yu D."/>
            <person name="Ke L."/>
            <person name="Zhang D."/>
            <person name="Wu Y."/>
            <person name="Sun Y."/>
            <person name="Mei J."/>
            <person name="Sun J."/>
            <person name="Sun Y."/>
        </authorList>
    </citation>
    <scope>NUCLEOTIDE SEQUENCE [LARGE SCALE GENOMIC DNA]</scope>
    <source>
        <strain evidence="8">cv. E1</strain>
        <tissue evidence="7">Leaf</tissue>
    </source>
</reference>
<dbReference type="Gene3D" id="3.40.367.20">
    <property type="match status" value="1"/>
</dbReference>
<dbReference type="OrthoDB" id="1000123at2759"/>
<evidence type="ECO:0000256" key="2">
    <source>
        <dbReference type="ARBA" id="ARBA00005028"/>
    </source>
</evidence>
<evidence type="ECO:0000256" key="5">
    <source>
        <dbReference type="SAM" id="Phobius"/>
    </source>
</evidence>
<evidence type="ECO:0000256" key="1">
    <source>
        <dbReference type="ARBA" id="ARBA00004921"/>
    </source>
</evidence>
<keyword evidence="5" id="KW-0812">Transmembrane</keyword>
<comment type="similarity">
    <text evidence="4">Belongs to the hexokinase family.</text>
</comment>
<feature type="transmembrane region" description="Helical" evidence="5">
    <location>
        <begin position="213"/>
        <end position="233"/>
    </location>
</feature>
<comment type="caution">
    <text evidence="7">The sequence shown here is derived from an EMBL/GenBank/DDBJ whole genome shotgun (WGS) entry which is preliminary data.</text>
</comment>
<protein>
    <recommendedName>
        <fullName evidence="4">Phosphotransferase</fullName>
        <ecNumber evidence="4">2.7.1.-</ecNumber>
    </recommendedName>
</protein>
<dbReference type="GO" id="GO:0005524">
    <property type="term" value="F:ATP binding"/>
    <property type="evidence" value="ECO:0007669"/>
    <property type="project" value="UniProtKB-UniRule"/>
</dbReference>
<organism evidence="7 8">
    <name type="scientific">Gossypium stocksii</name>
    <dbReference type="NCBI Taxonomy" id="47602"/>
    <lineage>
        <taxon>Eukaryota</taxon>
        <taxon>Viridiplantae</taxon>
        <taxon>Streptophyta</taxon>
        <taxon>Embryophyta</taxon>
        <taxon>Tracheophyta</taxon>
        <taxon>Spermatophyta</taxon>
        <taxon>Magnoliopsida</taxon>
        <taxon>eudicotyledons</taxon>
        <taxon>Gunneridae</taxon>
        <taxon>Pentapetalae</taxon>
        <taxon>rosids</taxon>
        <taxon>malvids</taxon>
        <taxon>Malvales</taxon>
        <taxon>Malvaceae</taxon>
        <taxon>Malvoideae</taxon>
        <taxon>Gossypium</taxon>
    </lineage>
</organism>
<keyword evidence="4" id="KW-0547">Nucleotide-binding</keyword>
<dbReference type="Pfam" id="PF03727">
    <property type="entry name" value="Hexokinase_2"/>
    <property type="match status" value="1"/>
</dbReference>
<gene>
    <name evidence="7" type="ORF">J1N35_031424</name>
</gene>
<dbReference type="SUPFAM" id="SSF53067">
    <property type="entry name" value="Actin-like ATPase domain"/>
    <property type="match status" value="1"/>
</dbReference>
<keyword evidence="4" id="KW-0418">Kinase</keyword>
<keyword evidence="3 4" id="KW-0324">Glycolysis</keyword>
<dbReference type="PROSITE" id="PS51748">
    <property type="entry name" value="HEXOKINASE_2"/>
    <property type="match status" value="1"/>
</dbReference>
<evidence type="ECO:0000256" key="4">
    <source>
        <dbReference type="RuleBase" id="RU362007"/>
    </source>
</evidence>
<dbReference type="Proteomes" id="UP000828251">
    <property type="component" value="Unassembled WGS sequence"/>
</dbReference>
<evidence type="ECO:0000313" key="8">
    <source>
        <dbReference type="Proteomes" id="UP000828251"/>
    </source>
</evidence>
<dbReference type="GO" id="GO:0008865">
    <property type="term" value="F:fructokinase activity"/>
    <property type="evidence" value="ECO:0007669"/>
    <property type="project" value="TreeGrafter"/>
</dbReference>
<evidence type="ECO:0000313" key="7">
    <source>
        <dbReference type="EMBL" id="KAH1066437.1"/>
    </source>
</evidence>
<dbReference type="EMBL" id="JAIQCV010000009">
    <property type="protein sequence ID" value="KAH1066437.1"/>
    <property type="molecule type" value="Genomic_DNA"/>
</dbReference>
<keyword evidence="5" id="KW-1133">Transmembrane helix</keyword>
<comment type="pathway">
    <text evidence="2">Carbohydrate metabolism; hexose metabolism.</text>
</comment>
<name>A0A9D3V1W1_9ROSI</name>
<dbReference type="InterPro" id="IPR022673">
    <property type="entry name" value="Hexokinase_C"/>
</dbReference>
<dbReference type="GO" id="GO:0004340">
    <property type="term" value="F:glucokinase activity"/>
    <property type="evidence" value="ECO:0007669"/>
    <property type="project" value="TreeGrafter"/>
</dbReference>
<evidence type="ECO:0000256" key="3">
    <source>
        <dbReference type="ARBA" id="ARBA00023152"/>
    </source>
</evidence>
<dbReference type="PANTHER" id="PTHR19443:SF85">
    <property type="entry name" value="HEXOKINASE-1"/>
    <property type="match status" value="1"/>
</dbReference>
<proteinExistence type="inferred from homology"/>
<keyword evidence="4" id="KW-0808">Transferase</keyword>
<sequence>MAVDIWLKVINMEWGNFRSSHLPLSDYDHALDTESLNPGELIYEKVITGIYLGEIVRRVLCRVAEEAAFFGDTVPPKVKEPFILGTPIMSAIHQDTSPDLKEVASNLKDILEIYFNLCENFPDISNTSLKMRKVIVELCNIVATRGARLSAAGVVGILKKMGRDTIKGGGKQKTVIAMDGGLYEHYTEYRECLENTLTELVGEEVSRIIELSIQMMVLALELLFLLLPIRSILKRMSPESSKKPVMPFF</sequence>
<dbReference type="GO" id="GO:0001678">
    <property type="term" value="P:intracellular glucose homeostasis"/>
    <property type="evidence" value="ECO:0007669"/>
    <property type="project" value="InterPro"/>
</dbReference>
<dbReference type="InterPro" id="IPR001312">
    <property type="entry name" value="Hexokinase"/>
</dbReference>
<keyword evidence="5" id="KW-0472">Membrane</keyword>
<evidence type="ECO:0000259" key="6">
    <source>
        <dbReference type="Pfam" id="PF03727"/>
    </source>
</evidence>
<dbReference type="GO" id="GO:0006006">
    <property type="term" value="P:glucose metabolic process"/>
    <property type="evidence" value="ECO:0007669"/>
    <property type="project" value="TreeGrafter"/>
</dbReference>
<dbReference type="GO" id="GO:0005739">
    <property type="term" value="C:mitochondrion"/>
    <property type="evidence" value="ECO:0007669"/>
    <property type="project" value="TreeGrafter"/>
</dbReference>
<accession>A0A9D3V1W1</accession>
<dbReference type="EC" id="2.7.1.-" evidence="4"/>
<keyword evidence="4" id="KW-0067">ATP-binding</keyword>
<dbReference type="PANTHER" id="PTHR19443">
    <property type="entry name" value="HEXOKINASE"/>
    <property type="match status" value="1"/>
</dbReference>
<comment type="pathway">
    <text evidence="1">Carbohydrate degradation.</text>
</comment>
<dbReference type="AlphaFoldDB" id="A0A9D3V1W1"/>
<dbReference type="InterPro" id="IPR043129">
    <property type="entry name" value="ATPase_NBD"/>
</dbReference>
<dbReference type="GO" id="GO:0005829">
    <property type="term" value="C:cytosol"/>
    <property type="evidence" value="ECO:0007669"/>
    <property type="project" value="TreeGrafter"/>
</dbReference>
<dbReference type="GO" id="GO:0005536">
    <property type="term" value="F:D-glucose binding"/>
    <property type="evidence" value="ECO:0007669"/>
    <property type="project" value="InterPro"/>
</dbReference>